<organism evidence="1 2">
    <name type="scientific">Trichoderma longibrachiatum ATCC 18648</name>
    <dbReference type="NCBI Taxonomy" id="983965"/>
    <lineage>
        <taxon>Eukaryota</taxon>
        <taxon>Fungi</taxon>
        <taxon>Dikarya</taxon>
        <taxon>Ascomycota</taxon>
        <taxon>Pezizomycotina</taxon>
        <taxon>Sordariomycetes</taxon>
        <taxon>Hypocreomycetidae</taxon>
        <taxon>Hypocreales</taxon>
        <taxon>Hypocreaceae</taxon>
        <taxon>Trichoderma</taxon>
    </lineage>
</organism>
<name>A0A2T4BU40_TRILO</name>
<accession>A0A2T4BU40</accession>
<dbReference type="EMBL" id="KZ679140">
    <property type="protein sequence ID" value="PTB72833.1"/>
    <property type="molecule type" value="Genomic_DNA"/>
</dbReference>
<keyword evidence="2" id="KW-1185">Reference proteome</keyword>
<proteinExistence type="predicted"/>
<sequence>MEVNRGRRRAVDATELLRGRIREVQVSPQKWSGGMDSGEEEPTPRFRTVKATALAFLLLQLLFPPTQASHPRTRLLLAPRFPDLFAPHRCIISGSDAREVVVSEEKEGRRIAASLGKQLPLI</sequence>
<dbReference type="Proteomes" id="UP000240760">
    <property type="component" value="Unassembled WGS sequence"/>
</dbReference>
<evidence type="ECO:0000313" key="2">
    <source>
        <dbReference type="Proteomes" id="UP000240760"/>
    </source>
</evidence>
<reference evidence="1 2" key="1">
    <citation type="submission" date="2016-07" db="EMBL/GenBank/DDBJ databases">
        <title>Multiple horizontal gene transfer events from other fungi enriched the ability of initially mycotrophic Trichoderma (Ascomycota) to feed on dead plant biomass.</title>
        <authorList>
            <consortium name="DOE Joint Genome Institute"/>
            <person name="Aerts A."/>
            <person name="Atanasova L."/>
            <person name="Chenthamara K."/>
            <person name="Zhang J."/>
            <person name="Grujic M."/>
            <person name="Henrissat B."/>
            <person name="Kuo A."/>
            <person name="Salamov A."/>
            <person name="Lipzen A."/>
            <person name="Labutti K."/>
            <person name="Barry K."/>
            <person name="Miao Y."/>
            <person name="Rahimi M.J."/>
            <person name="Shen Q."/>
            <person name="Grigoriev I.V."/>
            <person name="Kubicek C.P."/>
            <person name="Druzhinina I.S."/>
        </authorList>
    </citation>
    <scope>NUCLEOTIDE SEQUENCE [LARGE SCALE GENOMIC DNA]</scope>
    <source>
        <strain evidence="1 2">ATCC 18648</strain>
    </source>
</reference>
<evidence type="ECO:0000313" key="1">
    <source>
        <dbReference type="EMBL" id="PTB72833.1"/>
    </source>
</evidence>
<dbReference type="AlphaFoldDB" id="A0A2T4BU40"/>
<protein>
    <submittedName>
        <fullName evidence="1">Uncharacterized protein</fullName>
    </submittedName>
</protein>
<gene>
    <name evidence="1" type="ORF">M440DRAFT_153273</name>
</gene>